<proteinExistence type="predicted"/>
<gene>
    <name evidence="1" type="ORF">Tco_1054093</name>
</gene>
<reference evidence="1" key="2">
    <citation type="submission" date="2022-01" db="EMBL/GenBank/DDBJ databases">
        <authorList>
            <person name="Yamashiro T."/>
            <person name="Shiraishi A."/>
            <person name="Satake H."/>
            <person name="Nakayama K."/>
        </authorList>
    </citation>
    <scope>NUCLEOTIDE SEQUENCE</scope>
</reference>
<organism evidence="1 2">
    <name type="scientific">Tanacetum coccineum</name>
    <dbReference type="NCBI Taxonomy" id="301880"/>
    <lineage>
        <taxon>Eukaryota</taxon>
        <taxon>Viridiplantae</taxon>
        <taxon>Streptophyta</taxon>
        <taxon>Embryophyta</taxon>
        <taxon>Tracheophyta</taxon>
        <taxon>Spermatophyta</taxon>
        <taxon>Magnoliopsida</taxon>
        <taxon>eudicotyledons</taxon>
        <taxon>Gunneridae</taxon>
        <taxon>Pentapetalae</taxon>
        <taxon>asterids</taxon>
        <taxon>campanulids</taxon>
        <taxon>Asterales</taxon>
        <taxon>Asteraceae</taxon>
        <taxon>Asteroideae</taxon>
        <taxon>Anthemideae</taxon>
        <taxon>Anthemidinae</taxon>
        <taxon>Tanacetum</taxon>
    </lineage>
</organism>
<protein>
    <submittedName>
        <fullName evidence="1">Uncharacterized protein</fullName>
    </submittedName>
</protein>
<dbReference type="EMBL" id="BQNB010018927">
    <property type="protein sequence ID" value="GJT79751.1"/>
    <property type="molecule type" value="Genomic_DNA"/>
</dbReference>
<name>A0ABQ5GX15_9ASTR</name>
<dbReference type="Proteomes" id="UP001151760">
    <property type="component" value="Unassembled WGS sequence"/>
</dbReference>
<accession>A0ABQ5GX15</accession>
<reference evidence="1" key="1">
    <citation type="journal article" date="2022" name="Int. J. Mol. Sci.">
        <title>Draft Genome of Tanacetum Coccineum: Genomic Comparison of Closely Related Tanacetum-Family Plants.</title>
        <authorList>
            <person name="Yamashiro T."/>
            <person name="Shiraishi A."/>
            <person name="Nakayama K."/>
            <person name="Satake H."/>
        </authorList>
    </citation>
    <scope>NUCLEOTIDE SEQUENCE</scope>
</reference>
<sequence length="141" mass="16533">MGAKLTTFENRAKVDMEIRVFVPPDRPDRYRMIIRVKSGEVKKVLTKRLFNWEYGDEYFSSETDNHVFLMVFMDGVYSGVTLLPSEVKRYAKIIGYYADDLGVIMKGVRFTFISFFRLNCYKSTFERKSKGKYCVAIKKLS</sequence>
<evidence type="ECO:0000313" key="2">
    <source>
        <dbReference type="Proteomes" id="UP001151760"/>
    </source>
</evidence>
<evidence type="ECO:0000313" key="1">
    <source>
        <dbReference type="EMBL" id="GJT79751.1"/>
    </source>
</evidence>
<comment type="caution">
    <text evidence="1">The sequence shown here is derived from an EMBL/GenBank/DDBJ whole genome shotgun (WGS) entry which is preliminary data.</text>
</comment>
<keyword evidence="2" id="KW-1185">Reference proteome</keyword>